<gene>
    <name evidence="3" type="ORF">Tci_051779</name>
</gene>
<dbReference type="Gene3D" id="3.80.10.10">
    <property type="entry name" value="Ribonuclease Inhibitor"/>
    <property type="match status" value="1"/>
</dbReference>
<name>A0A6L2N0R1_TANCI</name>
<dbReference type="EMBL" id="BKCJ010007948">
    <property type="protein sequence ID" value="GEU79801.1"/>
    <property type="molecule type" value="Genomic_DNA"/>
</dbReference>
<dbReference type="InterPro" id="IPR036047">
    <property type="entry name" value="F-box-like_dom_sf"/>
</dbReference>
<dbReference type="InterPro" id="IPR026960">
    <property type="entry name" value="RVT-Znf"/>
</dbReference>
<evidence type="ECO:0000259" key="1">
    <source>
        <dbReference type="Pfam" id="PF13966"/>
    </source>
</evidence>
<sequence length="647" mass="75533">MEKNSRPSLEKDVQEMMKHRKRARLIPKTQLEDLPVELIHHIQSFLPVKEAARTCFFSKPWPRAWSTCPNLRFPFLSIPHEKYHSFMSHTLLRYRSNNIPIQSFDLRLTISNHETASLAENWIRHVSNPKTCLRELSLDISVYKGSLTLPLEIFSSENLKSITVKTNLVEYCGLKFFNSVCSNPVMIKCVSLRVLDLELVSITDNILANLLSTCKLLENIRLVWCKDLQTVKVKNLAFLRELIIHSRDPNSILEVTDVPVLRMFHHSPMFTPIRKPMPFQMDSLGSATQLIICNVLMDDGFFDTINSKLPLLESLTIKIDNWAVENWIISSVSLKRLFLLNTWDKSVIFFGSVKEDIKKDILQALPFKVGKLPVKYLGIPLMAKRLGIKECKCLVDKVKSMQAYWAAVVKIPKTIINDIDRVLKKFLWSNFKLSKGRLKVAWKIVCKPKCEGGLRNGRDINTWSDNWCTIGHLSQFITNRMITEARIKDNCVLADMMDNGDWLWPEEWIQQIPMLVNIPVPRLNEYEKDCVKCKSGDGKLMEFNVKNAWWDLRDKMEVVKWWKVVWFPHCYPRNAFILWMEILGKLYTQDRIQKWNNGILLCPLCSKVNDSHDHLFFKCDFSKEIWRVLKIKLNMENVPNEKILLKR</sequence>
<organism evidence="3">
    <name type="scientific">Tanacetum cinerariifolium</name>
    <name type="common">Dalmatian daisy</name>
    <name type="synonym">Chrysanthemum cinerariifolium</name>
    <dbReference type="NCBI Taxonomy" id="118510"/>
    <lineage>
        <taxon>Eukaryota</taxon>
        <taxon>Viridiplantae</taxon>
        <taxon>Streptophyta</taxon>
        <taxon>Embryophyta</taxon>
        <taxon>Tracheophyta</taxon>
        <taxon>Spermatophyta</taxon>
        <taxon>Magnoliopsida</taxon>
        <taxon>eudicotyledons</taxon>
        <taxon>Gunneridae</taxon>
        <taxon>Pentapetalae</taxon>
        <taxon>asterids</taxon>
        <taxon>campanulids</taxon>
        <taxon>Asterales</taxon>
        <taxon>Asteraceae</taxon>
        <taxon>Asteroideae</taxon>
        <taxon>Anthemideae</taxon>
        <taxon>Anthemidinae</taxon>
        <taxon>Tanacetum</taxon>
    </lineage>
</organism>
<dbReference type="InterPro" id="IPR032675">
    <property type="entry name" value="LRR_dom_sf"/>
</dbReference>
<dbReference type="Pfam" id="PF23622">
    <property type="entry name" value="LRR_At1g61320_AtMIF1"/>
    <property type="match status" value="1"/>
</dbReference>
<evidence type="ECO:0000313" key="3">
    <source>
        <dbReference type="EMBL" id="GEU79801.1"/>
    </source>
</evidence>
<dbReference type="PANTHER" id="PTHR33116:SF84">
    <property type="entry name" value="RNA-DIRECTED DNA POLYMERASE"/>
    <property type="match status" value="1"/>
</dbReference>
<accession>A0A6L2N0R1</accession>
<dbReference type="AlphaFoldDB" id="A0A6L2N0R1"/>
<feature type="domain" description="Reverse transcriptase zinc-binding" evidence="1">
    <location>
        <begin position="543"/>
        <end position="626"/>
    </location>
</feature>
<dbReference type="Pfam" id="PF13966">
    <property type="entry name" value="zf-RVT"/>
    <property type="match status" value="1"/>
</dbReference>
<protein>
    <submittedName>
        <fullName evidence="3">Uncharacterized protein</fullName>
    </submittedName>
</protein>
<feature type="domain" description="At1g61320/AtMIF1 LRR" evidence="2">
    <location>
        <begin position="99"/>
        <end position="328"/>
    </location>
</feature>
<evidence type="ECO:0000259" key="2">
    <source>
        <dbReference type="Pfam" id="PF23622"/>
    </source>
</evidence>
<dbReference type="PANTHER" id="PTHR33116">
    <property type="entry name" value="REVERSE TRANSCRIPTASE ZINC-BINDING DOMAIN-CONTAINING PROTEIN-RELATED-RELATED"/>
    <property type="match status" value="1"/>
</dbReference>
<proteinExistence type="predicted"/>
<reference evidence="3" key="1">
    <citation type="journal article" date="2019" name="Sci. Rep.">
        <title>Draft genome of Tanacetum cinerariifolium, the natural source of mosquito coil.</title>
        <authorList>
            <person name="Yamashiro T."/>
            <person name="Shiraishi A."/>
            <person name="Satake H."/>
            <person name="Nakayama K."/>
        </authorList>
    </citation>
    <scope>NUCLEOTIDE SEQUENCE</scope>
</reference>
<dbReference type="InterPro" id="IPR055357">
    <property type="entry name" value="LRR_At1g61320_AtMIF1"/>
</dbReference>
<dbReference type="SUPFAM" id="SSF81383">
    <property type="entry name" value="F-box domain"/>
    <property type="match status" value="1"/>
</dbReference>
<comment type="caution">
    <text evidence="3">The sequence shown here is derived from an EMBL/GenBank/DDBJ whole genome shotgun (WGS) entry which is preliminary data.</text>
</comment>